<comment type="caution">
    <text evidence="11">The sequence shown here is derived from an EMBL/GenBank/DDBJ whole genome shotgun (WGS) entry which is preliminary data.</text>
</comment>
<evidence type="ECO:0000313" key="11">
    <source>
        <dbReference type="EMBL" id="CAB4031599.1"/>
    </source>
</evidence>
<dbReference type="PANTHER" id="PTHR31981:SF1">
    <property type="entry name" value="GLYCOSYLATED LYSOSOMAL MEMBRANE PROTEIN"/>
    <property type="match status" value="1"/>
</dbReference>
<sequence>MGSQRSFWALLCVCFFVVMLVSVDGNRKLFTKVFPCPTSNCTHDSSIIWVKANTTDNNSTIHYLWTTYPVPTIVVAYTTLQDVELLVDWSKLTNDSSRMLGLRFEPAVEYTFGFAIPRIYEYDDDDDNVDLNDNTYMVVHEFTESTKWQVDFDNSTAQVTYTAHDSIIFKFIASHSEDRESELPHQKYTADSNRFSLTLNRMNVSTNSTRFAVEINYIVDEGYKPDITTEKNFDDEYTPAVFKTVYGKVGGKYGKAYSQWKPIAYTKAELGRKYQTKALEGGVENVVNRSWNIGEVAMHELYKIYGLNVSFGLAKDGFYQKHKYLIW</sequence>
<gene>
    <name evidence="11" type="ORF">PACLA_8A062764</name>
</gene>
<dbReference type="EMBL" id="CACRXK020017765">
    <property type="protein sequence ID" value="CAB4031599.1"/>
    <property type="molecule type" value="Genomic_DNA"/>
</dbReference>
<keyword evidence="12" id="KW-1185">Reference proteome</keyword>
<comment type="function">
    <text evidence="8">Required to protect lysosomal transporter MFSD1 from lysosomal proteolysis and for MFSD1 lysosomal localization.</text>
</comment>
<evidence type="ECO:0000256" key="6">
    <source>
        <dbReference type="ARBA" id="ARBA00023180"/>
    </source>
</evidence>
<dbReference type="OrthoDB" id="6264340at2759"/>
<dbReference type="GO" id="GO:0005765">
    <property type="term" value="C:lysosomal membrane"/>
    <property type="evidence" value="ECO:0007669"/>
    <property type="project" value="UniProtKB-SubCell"/>
</dbReference>
<evidence type="ECO:0000256" key="7">
    <source>
        <dbReference type="ARBA" id="ARBA00023228"/>
    </source>
</evidence>
<keyword evidence="7" id="KW-0458">Lysosome</keyword>
<evidence type="ECO:0000256" key="3">
    <source>
        <dbReference type="ARBA" id="ARBA00022729"/>
    </source>
</evidence>
<comment type="subcellular location">
    <subcellularLocation>
        <location evidence="9">Lysosome membrane</location>
        <topology evidence="9">Single-pass type I membrane protein</topology>
        <orientation evidence="9">Lumenal side</orientation>
    </subcellularLocation>
</comment>
<organism evidence="11 12">
    <name type="scientific">Paramuricea clavata</name>
    <name type="common">Red gorgonian</name>
    <name type="synonym">Violescent sea-whip</name>
    <dbReference type="NCBI Taxonomy" id="317549"/>
    <lineage>
        <taxon>Eukaryota</taxon>
        <taxon>Metazoa</taxon>
        <taxon>Cnidaria</taxon>
        <taxon>Anthozoa</taxon>
        <taxon>Octocorallia</taxon>
        <taxon>Malacalcyonacea</taxon>
        <taxon>Plexauridae</taxon>
        <taxon>Paramuricea</taxon>
    </lineage>
</organism>
<evidence type="ECO:0000256" key="5">
    <source>
        <dbReference type="ARBA" id="ARBA00023136"/>
    </source>
</evidence>
<keyword evidence="6" id="KW-0325">Glycoprotein</keyword>
<accession>A0A6S7LGC2</accession>
<keyword evidence="4" id="KW-1133">Transmembrane helix</keyword>
<proteinExistence type="inferred from homology"/>
<evidence type="ECO:0000256" key="2">
    <source>
        <dbReference type="ARBA" id="ARBA00022692"/>
    </source>
</evidence>
<reference evidence="11" key="1">
    <citation type="submission" date="2020-04" db="EMBL/GenBank/DDBJ databases">
        <authorList>
            <person name="Alioto T."/>
            <person name="Alioto T."/>
            <person name="Gomez Garrido J."/>
        </authorList>
    </citation>
    <scope>NUCLEOTIDE SEQUENCE</scope>
    <source>
        <strain evidence="11">A484AB</strain>
    </source>
</reference>
<keyword evidence="3" id="KW-0732">Signal</keyword>
<protein>
    <submittedName>
        <fullName evidence="11">Uncharacterized protein</fullName>
    </submittedName>
</protein>
<keyword evidence="5" id="KW-0472">Membrane</keyword>
<evidence type="ECO:0000256" key="8">
    <source>
        <dbReference type="ARBA" id="ARBA00024176"/>
    </source>
</evidence>
<dbReference type="Pfam" id="PF15065">
    <property type="entry name" value="NCU-G1"/>
    <property type="match status" value="1"/>
</dbReference>
<evidence type="ECO:0000256" key="1">
    <source>
        <dbReference type="ARBA" id="ARBA00010599"/>
    </source>
</evidence>
<dbReference type="InterPro" id="IPR029382">
    <property type="entry name" value="NCU-G1"/>
</dbReference>
<evidence type="ECO:0000256" key="4">
    <source>
        <dbReference type="ARBA" id="ARBA00022989"/>
    </source>
</evidence>
<comment type="subunit">
    <text evidence="10">Interacts (via lumenal domain) with lysosomal protein MFSD1; the interaction starts while both proteins are still in the endoplasmic reticulum and is required for stabilization of MFSD1 in lysosomes but has no direct effect on its targeting to lysosomes or transporter activity.</text>
</comment>
<name>A0A6S7LGC2_PARCT</name>
<keyword evidence="2" id="KW-0812">Transmembrane</keyword>
<dbReference type="PANTHER" id="PTHR31981">
    <property type="entry name" value="GLYCOSYLATED LYSOSOMAL MEMBRANE PROTEIN"/>
    <property type="match status" value="1"/>
</dbReference>
<comment type="similarity">
    <text evidence="1">Belongs to the GLMP family.</text>
</comment>
<dbReference type="AlphaFoldDB" id="A0A6S7LGC2"/>
<dbReference type="Proteomes" id="UP001152795">
    <property type="component" value="Unassembled WGS sequence"/>
</dbReference>
<evidence type="ECO:0000313" key="12">
    <source>
        <dbReference type="Proteomes" id="UP001152795"/>
    </source>
</evidence>
<evidence type="ECO:0000256" key="9">
    <source>
        <dbReference type="ARBA" id="ARBA00024189"/>
    </source>
</evidence>
<evidence type="ECO:0000256" key="10">
    <source>
        <dbReference type="ARBA" id="ARBA00044960"/>
    </source>
</evidence>